<dbReference type="EMBL" id="CP029788">
    <property type="protein sequence ID" value="AWT41066.1"/>
    <property type="molecule type" value="Genomic_DNA"/>
</dbReference>
<dbReference type="RefSeq" id="WP_110626002.1">
    <property type="nucleotide sequence ID" value="NZ_CP029788.1"/>
</dbReference>
<accession>A0A2U9NV05</accession>
<reference evidence="7 8" key="1">
    <citation type="submission" date="2018-06" db="EMBL/GenBank/DDBJ databases">
        <title>The complete genome sequence of a nosiheptide producer Streptomyces actuosus ATCC 25421: deducing the ability of producing a new class III lantibiotics.</title>
        <authorList>
            <person name="Liu W."/>
            <person name="Sun F."/>
            <person name="Hu Y."/>
        </authorList>
    </citation>
    <scope>NUCLEOTIDE SEQUENCE [LARGE SCALE GENOMIC DNA]</scope>
    <source>
        <strain evidence="7 8">ATCC 25421</strain>
    </source>
</reference>
<dbReference type="GO" id="GO:0005886">
    <property type="term" value="C:plasma membrane"/>
    <property type="evidence" value="ECO:0007669"/>
    <property type="project" value="UniProtKB-SubCell"/>
</dbReference>
<feature type="transmembrane region" description="Helical" evidence="6">
    <location>
        <begin position="16"/>
        <end position="39"/>
    </location>
</feature>
<evidence type="ECO:0000256" key="2">
    <source>
        <dbReference type="ARBA" id="ARBA00022475"/>
    </source>
</evidence>
<organism evidence="7 8">
    <name type="scientific">Streptomyces actuosus</name>
    <dbReference type="NCBI Taxonomy" id="1885"/>
    <lineage>
        <taxon>Bacteria</taxon>
        <taxon>Bacillati</taxon>
        <taxon>Actinomycetota</taxon>
        <taxon>Actinomycetes</taxon>
        <taxon>Kitasatosporales</taxon>
        <taxon>Streptomycetaceae</taxon>
        <taxon>Streptomyces</taxon>
    </lineage>
</organism>
<evidence type="ECO:0000313" key="8">
    <source>
        <dbReference type="Proteomes" id="UP000247634"/>
    </source>
</evidence>
<sequence>MSLAHTHPEAATGPGTAGMCVLLAGLLVAAVYWAGAARLRRRGDAWPRRRDVSFVGGVLAIAWATAGPTAARSFTGHMAEHLLAGMAGPLLIVLARPLTLALRALPVGRGRRSLLAVAHSRPMSLLVFPPLAALLDAGGLWLLYRTRLFAATQDSAFLHALVHAHVVAAGLLFSFAVCRLDPLRRRWSLTVRGGTLLAAGALHAVLARTLYASPPPGTTFAADDLHNAARLMYYGGDLAELGLAVVIGVGWYAARARRDRHVTASRPAALPTGSGGRVA</sequence>
<proteinExistence type="predicted"/>
<dbReference type="Proteomes" id="UP000247634">
    <property type="component" value="Chromosome"/>
</dbReference>
<dbReference type="KEGG" id="sact:DMT42_01115"/>
<feature type="transmembrane region" description="Helical" evidence="6">
    <location>
        <begin position="82"/>
        <end position="102"/>
    </location>
</feature>
<dbReference type="InterPro" id="IPR019108">
    <property type="entry name" value="Caa3_assmbl_CtaG-rel"/>
</dbReference>
<protein>
    <submittedName>
        <fullName evidence="7">Cytochrome c oxidase assembly protein</fullName>
    </submittedName>
</protein>
<evidence type="ECO:0000256" key="3">
    <source>
        <dbReference type="ARBA" id="ARBA00022692"/>
    </source>
</evidence>
<evidence type="ECO:0000256" key="6">
    <source>
        <dbReference type="SAM" id="Phobius"/>
    </source>
</evidence>
<feature type="transmembrane region" description="Helical" evidence="6">
    <location>
        <begin position="231"/>
        <end position="254"/>
    </location>
</feature>
<gene>
    <name evidence="7" type="ORF">DMT42_01115</name>
</gene>
<dbReference type="Pfam" id="PF09678">
    <property type="entry name" value="Caa3_CtaG"/>
    <property type="match status" value="1"/>
</dbReference>
<keyword evidence="2" id="KW-1003">Cell membrane</keyword>
<keyword evidence="5 6" id="KW-0472">Membrane</keyword>
<evidence type="ECO:0000313" key="7">
    <source>
        <dbReference type="EMBL" id="AWT41066.1"/>
    </source>
</evidence>
<evidence type="ECO:0000256" key="4">
    <source>
        <dbReference type="ARBA" id="ARBA00022989"/>
    </source>
</evidence>
<keyword evidence="4 6" id="KW-1133">Transmembrane helix</keyword>
<dbReference type="AlphaFoldDB" id="A0A2U9NV05"/>
<dbReference type="OrthoDB" id="5024156at2"/>
<keyword evidence="8" id="KW-1185">Reference proteome</keyword>
<feature type="transmembrane region" description="Helical" evidence="6">
    <location>
        <begin position="156"/>
        <end position="177"/>
    </location>
</feature>
<feature type="transmembrane region" description="Helical" evidence="6">
    <location>
        <begin position="123"/>
        <end position="144"/>
    </location>
</feature>
<feature type="transmembrane region" description="Helical" evidence="6">
    <location>
        <begin position="189"/>
        <end position="211"/>
    </location>
</feature>
<comment type="subcellular location">
    <subcellularLocation>
        <location evidence="1">Cell membrane</location>
        <topology evidence="1">Multi-pass membrane protein</topology>
    </subcellularLocation>
</comment>
<keyword evidence="3 6" id="KW-0812">Transmembrane</keyword>
<evidence type="ECO:0000256" key="5">
    <source>
        <dbReference type="ARBA" id="ARBA00023136"/>
    </source>
</evidence>
<name>A0A2U9NV05_STRAS</name>
<evidence type="ECO:0000256" key="1">
    <source>
        <dbReference type="ARBA" id="ARBA00004651"/>
    </source>
</evidence>
<feature type="transmembrane region" description="Helical" evidence="6">
    <location>
        <begin position="51"/>
        <end position="70"/>
    </location>
</feature>